<organism evidence="1 2">
    <name type="scientific">Candolleomyces eurysporus</name>
    <dbReference type="NCBI Taxonomy" id="2828524"/>
    <lineage>
        <taxon>Eukaryota</taxon>
        <taxon>Fungi</taxon>
        <taxon>Dikarya</taxon>
        <taxon>Basidiomycota</taxon>
        <taxon>Agaricomycotina</taxon>
        <taxon>Agaricomycetes</taxon>
        <taxon>Agaricomycetidae</taxon>
        <taxon>Agaricales</taxon>
        <taxon>Agaricineae</taxon>
        <taxon>Psathyrellaceae</taxon>
        <taxon>Candolleomyces</taxon>
    </lineage>
</organism>
<keyword evidence="2" id="KW-1185">Reference proteome</keyword>
<dbReference type="Proteomes" id="UP001140091">
    <property type="component" value="Unassembled WGS sequence"/>
</dbReference>
<evidence type="ECO:0000313" key="2">
    <source>
        <dbReference type="Proteomes" id="UP001140091"/>
    </source>
</evidence>
<sequence length="81" mass="9239">MAIAAGKDEVGIWEFASDKGEWCPLNYLPKPSSARKEQIYIENHVVSVHWDDSQMDREIALVVSYTNHLVARRTIMQHLAA</sequence>
<evidence type="ECO:0000313" key="1">
    <source>
        <dbReference type="EMBL" id="KAJ2925461.1"/>
    </source>
</evidence>
<proteinExistence type="predicted"/>
<reference evidence="1" key="1">
    <citation type="submission" date="2022-06" db="EMBL/GenBank/DDBJ databases">
        <title>Genome Sequence of Candolleomyces eurysporus.</title>
        <authorList>
            <person name="Buettner E."/>
        </authorList>
    </citation>
    <scope>NUCLEOTIDE SEQUENCE</scope>
    <source>
        <strain evidence="1">VTCC 930004</strain>
    </source>
</reference>
<protein>
    <submittedName>
        <fullName evidence="1">Uncharacterized protein</fullName>
    </submittedName>
</protein>
<accession>A0A9W8MCI1</accession>
<gene>
    <name evidence="1" type="ORF">H1R20_g11632</name>
</gene>
<feature type="non-terminal residue" evidence="1">
    <location>
        <position position="81"/>
    </location>
</feature>
<dbReference type="AlphaFoldDB" id="A0A9W8MCI1"/>
<name>A0A9W8MCI1_9AGAR</name>
<dbReference type="EMBL" id="JANBPK010001179">
    <property type="protein sequence ID" value="KAJ2925461.1"/>
    <property type="molecule type" value="Genomic_DNA"/>
</dbReference>
<comment type="caution">
    <text evidence="1">The sequence shown here is derived from an EMBL/GenBank/DDBJ whole genome shotgun (WGS) entry which is preliminary data.</text>
</comment>